<keyword evidence="2" id="KW-1185">Reference proteome</keyword>
<evidence type="ECO:0000313" key="1">
    <source>
        <dbReference type="EMBL" id="EEF37608.1"/>
    </source>
</evidence>
<organism evidence="1 2">
    <name type="scientific">Ricinus communis</name>
    <name type="common">Castor bean</name>
    <dbReference type="NCBI Taxonomy" id="3988"/>
    <lineage>
        <taxon>Eukaryota</taxon>
        <taxon>Viridiplantae</taxon>
        <taxon>Streptophyta</taxon>
        <taxon>Embryophyta</taxon>
        <taxon>Tracheophyta</taxon>
        <taxon>Spermatophyta</taxon>
        <taxon>Magnoliopsida</taxon>
        <taxon>eudicotyledons</taxon>
        <taxon>Gunneridae</taxon>
        <taxon>Pentapetalae</taxon>
        <taxon>rosids</taxon>
        <taxon>fabids</taxon>
        <taxon>Malpighiales</taxon>
        <taxon>Euphorbiaceae</taxon>
        <taxon>Acalyphoideae</taxon>
        <taxon>Acalypheae</taxon>
        <taxon>Ricinus</taxon>
    </lineage>
</organism>
<dbReference type="PANTHER" id="PTHR33879">
    <property type="entry name" value="17.6 KDA CLASS II HEAT SHOCK PROTEIN-RELATED"/>
    <property type="match status" value="1"/>
</dbReference>
<accession>B9SFJ6</accession>
<evidence type="ECO:0008006" key="3">
    <source>
        <dbReference type="Google" id="ProtNLM"/>
    </source>
</evidence>
<dbReference type="Proteomes" id="UP000008311">
    <property type="component" value="Unassembled WGS sequence"/>
</dbReference>
<proteinExistence type="predicted"/>
<gene>
    <name evidence="1" type="ORF">RCOM_0646720</name>
</gene>
<dbReference type="AlphaFoldDB" id="B9SFJ6"/>
<dbReference type="PANTHER" id="PTHR33879:SF18">
    <property type="entry name" value="SHSP DOMAIN-CONTAINING PROTEIN"/>
    <property type="match status" value="1"/>
</dbReference>
<dbReference type="eggNOG" id="ENOG502S2PF">
    <property type="taxonomic scope" value="Eukaryota"/>
</dbReference>
<name>B9SFJ6_RICCO</name>
<evidence type="ECO:0000313" key="2">
    <source>
        <dbReference type="Proteomes" id="UP000008311"/>
    </source>
</evidence>
<dbReference type="InParanoid" id="B9SFJ6"/>
<sequence length="176" mass="19531">MKVHPTLKKRNFIVSDHDGVVSSTTASPNPKKLKRLPHVFAKVLELPFNSNADVFLEETQDSFLFIADNASGDDGEETAADDFRAHVIKILPGVTKISVLKVAHSGNVGSCEDEEVNIDTWRFRLPSTACAEKTSAMCIGGQLVVTVPKVMNVENMVRDLEDDGHEKYDEYENLER</sequence>
<dbReference type="EMBL" id="EQ973945">
    <property type="protein sequence ID" value="EEF37608.1"/>
    <property type="molecule type" value="Genomic_DNA"/>
</dbReference>
<protein>
    <recommendedName>
        <fullName evidence="3">SHSP domain-containing protein</fullName>
    </recommendedName>
</protein>
<dbReference type="STRING" id="3988.B9SFJ6"/>
<reference evidence="2" key="1">
    <citation type="journal article" date="2010" name="Nat. Biotechnol.">
        <title>Draft genome sequence of the oilseed species Ricinus communis.</title>
        <authorList>
            <person name="Chan A.P."/>
            <person name="Crabtree J."/>
            <person name="Zhao Q."/>
            <person name="Lorenzi H."/>
            <person name="Orvis J."/>
            <person name="Puiu D."/>
            <person name="Melake-Berhan A."/>
            <person name="Jones K.M."/>
            <person name="Redman J."/>
            <person name="Chen G."/>
            <person name="Cahoon E.B."/>
            <person name="Gedil M."/>
            <person name="Stanke M."/>
            <person name="Haas B.J."/>
            <person name="Wortman J.R."/>
            <person name="Fraser-Liggett C.M."/>
            <person name="Ravel J."/>
            <person name="Rabinowicz P.D."/>
        </authorList>
    </citation>
    <scope>NUCLEOTIDE SEQUENCE [LARGE SCALE GENOMIC DNA]</scope>
    <source>
        <strain evidence="2">cv. Hale</strain>
    </source>
</reference>